<evidence type="ECO:0000256" key="1">
    <source>
        <dbReference type="SAM" id="Coils"/>
    </source>
</evidence>
<evidence type="ECO:0000313" key="2">
    <source>
        <dbReference type="EMBL" id="KAA8521097.1"/>
    </source>
</evidence>
<dbReference type="Gene3D" id="6.10.250.2560">
    <property type="match status" value="1"/>
</dbReference>
<accession>A0A5J4ZVE3</accession>
<dbReference type="AlphaFoldDB" id="A0A5J4ZVE3"/>
<gene>
    <name evidence="2" type="ORF">F0562_011750</name>
</gene>
<dbReference type="OrthoDB" id="1897642at2759"/>
<reference evidence="2 3" key="1">
    <citation type="submission" date="2019-09" db="EMBL/GenBank/DDBJ databases">
        <title>A chromosome-level genome assembly of the Chinese tupelo Nyssa sinensis.</title>
        <authorList>
            <person name="Yang X."/>
            <person name="Kang M."/>
            <person name="Yang Y."/>
            <person name="Xiong H."/>
            <person name="Wang M."/>
            <person name="Zhang Z."/>
            <person name="Wang Z."/>
            <person name="Wu H."/>
            <person name="Ma T."/>
            <person name="Liu J."/>
            <person name="Xi Z."/>
        </authorList>
    </citation>
    <scope>NUCLEOTIDE SEQUENCE [LARGE SCALE GENOMIC DNA]</scope>
    <source>
        <strain evidence="2">J267</strain>
        <tissue evidence="2">Leaf</tissue>
    </source>
</reference>
<evidence type="ECO:0000313" key="3">
    <source>
        <dbReference type="Proteomes" id="UP000325577"/>
    </source>
</evidence>
<dbReference type="PANTHER" id="PTHR47232:SF1">
    <property type="entry name" value="TRANSDUCIN FAMILY PROTEIN _ WD-40 REPEAT FAMILY PROTEIN"/>
    <property type="match status" value="1"/>
</dbReference>
<name>A0A5J4ZVE3_9ASTE</name>
<dbReference type="EMBL" id="CM018048">
    <property type="protein sequence ID" value="KAA8521097.1"/>
    <property type="molecule type" value="Genomic_DNA"/>
</dbReference>
<keyword evidence="3" id="KW-1185">Reference proteome</keyword>
<organism evidence="2 3">
    <name type="scientific">Nyssa sinensis</name>
    <dbReference type="NCBI Taxonomy" id="561372"/>
    <lineage>
        <taxon>Eukaryota</taxon>
        <taxon>Viridiplantae</taxon>
        <taxon>Streptophyta</taxon>
        <taxon>Embryophyta</taxon>
        <taxon>Tracheophyta</taxon>
        <taxon>Spermatophyta</taxon>
        <taxon>Magnoliopsida</taxon>
        <taxon>eudicotyledons</taxon>
        <taxon>Gunneridae</taxon>
        <taxon>Pentapetalae</taxon>
        <taxon>asterids</taxon>
        <taxon>Cornales</taxon>
        <taxon>Nyssaceae</taxon>
        <taxon>Nyssa</taxon>
    </lineage>
</organism>
<dbReference type="PANTHER" id="PTHR47232">
    <property type="entry name" value="TRANSDUCIN FAMILY PROTEIN / WD-40 REPEAT FAMILY PROTEIN"/>
    <property type="match status" value="1"/>
</dbReference>
<proteinExistence type="predicted"/>
<feature type="coiled-coil region" evidence="1">
    <location>
        <begin position="29"/>
        <end position="63"/>
    </location>
</feature>
<protein>
    <submittedName>
        <fullName evidence="2">Uncharacterized protein</fullName>
    </submittedName>
</protein>
<dbReference type="Proteomes" id="UP000325577">
    <property type="component" value="Linkage Group LG5"/>
</dbReference>
<sequence length="73" mass="8435">MADENGAANSRDEQEEALVALIEHRTKEVEHLRRHVTYYKSQLDQAERRLEDTQSKLARLRGCDNNVIQKLSG</sequence>
<keyword evidence="1" id="KW-0175">Coiled coil</keyword>